<evidence type="ECO:0000313" key="2">
    <source>
        <dbReference type="EMBL" id="TFK78842.1"/>
    </source>
</evidence>
<proteinExistence type="predicted"/>
<gene>
    <name evidence="2" type="ORF">K466DRAFT_592673</name>
</gene>
<name>A0A5C3NPB9_9APHY</name>
<dbReference type="AlphaFoldDB" id="A0A5C3NPB9"/>
<protein>
    <submittedName>
        <fullName evidence="2">Uncharacterized protein</fullName>
    </submittedName>
</protein>
<dbReference type="Proteomes" id="UP000308197">
    <property type="component" value="Unassembled WGS sequence"/>
</dbReference>
<evidence type="ECO:0000313" key="3">
    <source>
        <dbReference type="Proteomes" id="UP000308197"/>
    </source>
</evidence>
<feature type="region of interest" description="Disordered" evidence="1">
    <location>
        <begin position="1"/>
        <end position="36"/>
    </location>
</feature>
<accession>A0A5C3NPB9</accession>
<feature type="compositionally biased region" description="Low complexity" evidence="1">
    <location>
        <begin position="25"/>
        <end position="36"/>
    </location>
</feature>
<organism evidence="2 3">
    <name type="scientific">Polyporus arcularius HHB13444</name>
    <dbReference type="NCBI Taxonomy" id="1314778"/>
    <lineage>
        <taxon>Eukaryota</taxon>
        <taxon>Fungi</taxon>
        <taxon>Dikarya</taxon>
        <taxon>Basidiomycota</taxon>
        <taxon>Agaricomycotina</taxon>
        <taxon>Agaricomycetes</taxon>
        <taxon>Polyporales</taxon>
        <taxon>Polyporaceae</taxon>
        <taxon>Polyporus</taxon>
    </lineage>
</organism>
<evidence type="ECO:0000256" key="1">
    <source>
        <dbReference type="SAM" id="MobiDB-lite"/>
    </source>
</evidence>
<feature type="compositionally biased region" description="Basic and acidic residues" evidence="1">
    <location>
        <begin position="1"/>
        <end position="24"/>
    </location>
</feature>
<sequence length="154" mass="16754">MAHGRREQAGCAARDADVVDRDPSPRLSPGSLRSVPSRCRWSTHAAHAALVAETATPPPQPALTSALAAHTGPHRDWKGAHVPAVCSMRTSTYGVPRRRPPLCPAPPSFCCTLARVLSVRLRLRSLWDSRLRPGRPLPRLAAVSSYSRTTGHYR</sequence>
<dbReference type="InParanoid" id="A0A5C3NPB9"/>
<reference evidence="2 3" key="1">
    <citation type="journal article" date="2019" name="Nat. Ecol. Evol.">
        <title>Megaphylogeny resolves global patterns of mushroom evolution.</title>
        <authorList>
            <person name="Varga T."/>
            <person name="Krizsan K."/>
            <person name="Foldi C."/>
            <person name="Dima B."/>
            <person name="Sanchez-Garcia M."/>
            <person name="Sanchez-Ramirez S."/>
            <person name="Szollosi G.J."/>
            <person name="Szarkandi J.G."/>
            <person name="Papp V."/>
            <person name="Albert L."/>
            <person name="Andreopoulos W."/>
            <person name="Angelini C."/>
            <person name="Antonin V."/>
            <person name="Barry K.W."/>
            <person name="Bougher N.L."/>
            <person name="Buchanan P."/>
            <person name="Buyck B."/>
            <person name="Bense V."/>
            <person name="Catcheside P."/>
            <person name="Chovatia M."/>
            <person name="Cooper J."/>
            <person name="Damon W."/>
            <person name="Desjardin D."/>
            <person name="Finy P."/>
            <person name="Geml J."/>
            <person name="Haridas S."/>
            <person name="Hughes K."/>
            <person name="Justo A."/>
            <person name="Karasinski D."/>
            <person name="Kautmanova I."/>
            <person name="Kiss B."/>
            <person name="Kocsube S."/>
            <person name="Kotiranta H."/>
            <person name="LaButti K.M."/>
            <person name="Lechner B.E."/>
            <person name="Liimatainen K."/>
            <person name="Lipzen A."/>
            <person name="Lukacs Z."/>
            <person name="Mihaltcheva S."/>
            <person name="Morgado L.N."/>
            <person name="Niskanen T."/>
            <person name="Noordeloos M.E."/>
            <person name="Ohm R.A."/>
            <person name="Ortiz-Santana B."/>
            <person name="Ovrebo C."/>
            <person name="Racz N."/>
            <person name="Riley R."/>
            <person name="Savchenko A."/>
            <person name="Shiryaev A."/>
            <person name="Soop K."/>
            <person name="Spirin V."/>
            <person name="Szebenyi C."/>
            <person name="Tomsovsky M."/>
            <person name="Tulloss R.E."/>
            <person name="Uehling J."/>
            <person name="Grigoriev I.V."/>
            <person name="Vagvolgyi C."/>
            <person name="Papp T."/>
            <person name="Martin F.M."/>
            <person name="Miettinen O."/>
            <person name="Hibbett D.S."/>
            <person name="Nagy L.G."/>
        </authorList>
    </citation>
    <scope>NUCLEOTIDE SEQUENCE [LARGE SCALE GENOMIC DNA]</scope>
    <source>
        <strain evidence="2 3">HHB13444</strain>
    </source>
</reference>
<keyword evidence="3" id="KW-1185">Reference proteome</keyword>
<dbReference type="EMBL" id="ML212299">
    <property type="protein sequence ID" value="TFK78842.1"/>
    <property type="molecule type" value="Genomic_DNA"/>
</dbReference>
<feature type="region of interest" description="Disordered" evidence="1">
    <location>
        <begin position="51"/>
        <end position="75"/>
    </location>
</feature>